<proteinExistence type="predicted"/>
<evidence type="ECO:0000313" key="1">
    <source>
        <dbReference type="EMBL" id="PIQ72343.1"/>
    </source>
</evidence>
<protein>
    <submittedName>
        <fullName evidence="1">Uncharacterized protein</fullName>
    </submittedName>
</protein>
<sequence>MIDTIVLTLKTGMYTIFEPDNFSPSTRGLTDPTAGYYRLGGRSNITCKQNPTPNELKRGIYKPRLTVTKRINREGNFEIPLKIEFSIPKLLYGNNFDELTDADFPAVIQKLKTVLNEMGVRMFEHFLVNAPVSSVHYSKNIALTDYTTPYTYLAQLTKLNINKRLDTNRTDFRNEGHSFKYRANSFEIVFYDKIKDLQQAKVSEKRAEEKDNALQLNLFDMLTQRKPLEVLRVEIRLNRRQKINQILKKVGKDVEPTF</sequence>
<evidence type="ECO:0000313" key="2">
    <source>
        <dbReference type="Proteomes" id="UP000229570"/>
    </source>
</evidence>
<feature type="non-terminal residue" evidence="1">
    <location>
        <position position="258"/>
    </location>
</feature>
<name>A0A2H0KPA1_9BACT</name>
<dbReference type="EMBL" id="PCVL01000049">
    <property type="protein sequence ID" value="PIQ72343.1"/>
    <property type="molecule type" value="Genomic_DNA"/>
</dbReference>
<dbReference type="Proteomes" id="UP000229570">
    <property type="component" value="Unassembled WGS sequence"/>
</dbReference>
<reference evidence="1 2" key="1">
    <citation type="submission" date="2017-09" db="EMBL/GenBank/DDBJ databases">
        <title>Depth-based differentiation of microbial function through sediment-hosted aquifers and enrichment of novel symbionts in the deep terrestrial subsurface.</title>
        <authorList>
            <person name="Probst A.J."/>
            <person name="Ladd B."/>
            <person name="Jarett J.K."/>
            <person name="Geller-Mcgrath D.E."/>
            <person name="Sieber C.M."/>
            <person name="Emerson J.B."/>
            <person name="Anantharaman K."/>
            <person name="Thomas B.C."/>
            <person name="Malmstrom R."/>
            <person name="Stieglmeier M."/>
            <person name="Klingl A."/>
            <person name="Woyke T."/>
            <person name="Ryan C.M."/>
            <person name="Banfield J.F."/>
        </authorList>
    </citation>
    <scope>NUCLEOTIDE SEQUENCE [LARGE SCALE GENOMIC DNA]</scope>
    <source>
        <strain evidence="1">CG11_big_fil_rev_8_21_14_0_20_35_14</strain>
    </source>
</reference>
<organism evidence="1 2">
    <name type="scientific">Candidatus Roizmanbacteria bacterium CG11_big_fil_rev_8_21_14_0_20_35_14</name>
    <dbReference type="NCBI Taxonomy" id="1974855"/>
    <lineage>
        <taxon>Bacteria</taxon>
        <taxon>Candidatus Roizmaniibacteriota</taxon>
    </lineage>
</organism>
<gene>
    <name evidence="1" type="ORF">COV86_03465</name>
</gene>
<dbReference type="AlphaFoldDB" id="A0A2H0KPA1"/>
<comment type="caution">
    <text evidence="1">The sequence shown here is derived from an EMBL/GenBank/DDBJ whole genome shotgun (WGS) entry which is preliminary data.</text>
</comment>
<accession>A0A2H0KPA1</accession>